<proteinExistence type="predicted"/>
<evidence type="ECO:0000313" key="3">
    <source>
        <dbReference type="EMBL" id="AZQ69856.1"/>
    </source>
</evidence>
<evidence type="ECO:0000256" key="2">
    <source>
        <dbReference type="SAM" id="SignalP"/>
    </source>
</evidence>
<dbReference type="OrthoDB" id="4312412at2"/>
<dbReference type="RefSeq" id="WP_126912421.1">
    <property type="nucleotide sequence ID" value="NZ_CP034587.1"/>
</dbReference>
<gene>
    <name evidence="3" type="ORF">EKH77_00230</name>
</gene>
<dbReference type="PROSITE" id="PS51257">
    <property type="entry name" value="PROKAR_LIPOPROTEIN"/>
    <property type="match status" value="1"/>
</dbReference>
<accession>A0A3S9PBZ2</accession>
<evidence type="ECO:0000256" key="1">
    <source>
        <dbReference type="SAM" id="MobiDB-lite"/>
    </source>
</evidence>
<feature type="region of interest" description="Disordered" evidence="1">
    <location>
        <begin position="195"/>
        <end position="214"/>
    </location>
</feature>
<feature type="signal peptide" evidence="2">
    <location>
        <begin position="1"/>
        <end position="21"/>
    </location>
</feature>
<keyword evidence="4" id="KW-1185">Reference proteome</keyword>
<name>A0A3S9PBZ2_STRLT</name>
<evidence type="ECO:0000313" key="4">
    <source>
        <dbReference type="Proteomes" id="UP000267900"/>
    </source>
</evidence>
<sequence length="214" mass="22928">MSRTRITVTTLTAFLSLAAITGCSSESGDEPGKPLTKQLEQGEITQALPGPGEVLPGWEPYKDKRVTSEGQYCTEVKKDASPKGWVRGGSAWFMYNGSTDNMMDVDICLFDTPENAKSAYTEWKGTEQSKEKAPKKPVGDETVFVVNPGLSENSVNGFTRSGTVNIRVKIQGTGGDTTGVQDMLAATLKRLQQVQDGKRATATAGDEAAKAAKK</sequence>
<dbReference type="Proteomes" id="UP000267900">
    <property type="component" value="Chromosome"/>
</dbReference>
<keyword evidence="2" id="KW-0732">Signal</keyword>
<organism evidence="3 4">
    <name type="scientific">Streptomyces luteoverticillatus</name>
    <name type="common">Streptoverticillium luteoverticillatus</name>
    <dbReference type="NCBI Taxonomy" id="66425"/>
    <lineage>
        <taxon>Bacteria</taxon>
        <taxon>Bacillati</taxon>
        <taxon>Actinomycetota</taxon>
        <taxon>Actinomycetes</taxon>
        <taxon>Kitasatosporales</taxon>
        <taxon>Streptomycetaceae</taxon>
        <taxon>Streptomyces</taxon>
    </lineage>
</organism>
<protein>
    <recommendedName>
        <fullName evidence="5">DUF3558 domain-containing protein</fullName>
    </recommendedName>
</protein>
<dbReference type="EMBL" id="CP034587">
    <property type="protein sequence ID" value="AZQ69856.1"/>
    <property type="molecule type" value="Genomic_DNA"/>
</dbReference>
<evidence type="ECO:0008006" key="5">
    <source>
        <dbReference type="Google" id="ProtNLM"/>
    </source>
</evidence>
<reference evidence="3 4" key="1">
    <citation type="submission" date="2018-12" db="EMBL/GenBank/DDBJ databases">
        <title>The whole draft genome of Streptomyce luteoverticillatus CGMCC 15060.</title>
        <authorList>
            <person name="Feng Z."/>
            <person name="Chen G."/>
            <person name="Zhang J."/>
            <person name="Zhu H."/>
            <person name="Yu X."/>
            <person name="Zhang W."/>
            <person name="Zhang X."/>
        </authorList>
    </citation>
    <scope>NUCLEOTIDE SEQUENCE [LARGE SCALE GENOMIC DNA]</scope>
    <source>
        <strain evidence="3 4">CGMCC 15060</strain>
    </source>
</reference>
<feature type="chain" id="PRO_5039011375" description="DUF3558 domain-containing protein" evidence="2">
    <location>
        <begin position="22"/>
        <end position="214"/>
    </location>
</feature>
<dbReference type="AlphaFoldDB" id="A0A3S9PBZ2"/>